<organism evidence="2 3">
    <name type="scientific">Streptomyces marianii</name>
    <dbReference type="NCBI Taxonomy" id="1817406"/>
    <lineage>
        <taxon>Bacteria</taxon>
        <taxon>Bacillati</taxon>
        <taxon>Actinomycetota</taxon>
        <taxon>Actinomycetes</taxon>
        <taxon>Kitasatosporales</taxon>
        <taxon>Streptomycetaceae</taxon>
        <taxon>Streptomyces</taxon>
    </lineage>
</organism>
<dbReference type="Proteomes" id="UP000305921">
    <property type="component" value="Unassembled WGS sequence"/>
</dbReference>
<keyword evidence="3" id="KW-1185">Reference proteome</keyword>
<evidence type="ECO:0000259" key="1">
    <source>
        <dbReference type="Pfam" id="PF04149"/>
    </source>
</evidence>
<name>A0A5R9ECB5_9ACTN</name>
<dbReference type="InterPro" id="IPR007278">
    <property type="entry name" value="DUF397"/>
</dbReference>
<dbReference type="RefSeq" id="WP_138054950.1">
    <property type="nucleotide sequence ID" value="NZ_VAWE01000001.1"/>
</dbReference>
<dbReference type="AlphaFoldDB" id="A0A5R9ECB5"/>
<dbReference type="Pfam" id="PF04149">
    <property type="entry name" value="DUF397"/>
    <property type="match status" value="1"/>
</dbReference>
<feature type="domain" description="DUF397" evidence="1">
    <location>
        <begin position="13"/>
        <end position="67"/>
    </location>
</feature>
<reference evidence="2 3" key="1">
    <citation type="submission" date="2019-05" db="EMBL/GenBank/DDBJ databases">
        <title>Streptomyces marianii sp. nov., a novel marine actinomycete from southern coast of India.</title>
        <authorList>
            <person name="Iniyan A.M."/>
            <person name="Wink J."/>
            <person name="Ramprasad E."/>
            <person name="Ramana C.V."/>
            <person name="Bunk B."/>
            <person name="Sproer C."/>
            <person name="Joseph F.-J.R.S."/>
            <person name="Vincent S.G.P."/>
        </authorList>
    </citation>
    <scope>NUCLEOTIDE SEQUENCE [LARGE SCALE GENOMIC DNA]</scope>
    <source>
        <strain evidence="2 3">ICN19</strain>
    </source>
</reference>
<sequence length="74" mass="7798">MHSHEQVVPDAAAMWRKSSYSGGSSGDCVEVNDSCPTRVPVRDSKNPRGPVVVFGASAWTAFVGSLKAHPCNPA</sequence>
<gene>
    <name evidence="2" type="ORF">FEF34_23750</name>
</gene>
<evidence type="ECO:0000313" key="3">
    <source>
        <dbReference type="Proteomes" id="UP000305921"/>
    </source>
</evidence>
<proteinExistence type="predicted"/>
<evidence type="ECO:0000313" key="2">
    <source>
        <dbReference type="EMBL" id="TLQ45613.1"/>
    </source>
</evidence>
<dbReference type="OrthoDB" id="4570646at2"/>
<protein>
    <submittedName>
        <fullName evidence="2">DUF397 domain-containing protein</fullName>
    </submittedName>
</protein>
<dbReference type="EMBL" id="VAWE01000001">
    <property type="protein sequence ID" value="TLQ45613.1"/>
    <property type="molecule type" value="Genomic_DNA"/>
</dbReference>
<comment type="caution">
    <text evidence="2">The sequence shown here is derived from an EMBL/GenBank/DDBJ whole genome shotgun (WGS) entry which is preliminary data.</text>
</comment>
<accession>A0A5R9ECB5</accession>